<reference evidence="1 3" key="1">
    <citation type="submission" date="2018-06" db="EMBL/GenBank/DDBJ databases">
        <authorList>
            <consortium name="Pathogen Informatics"/>
            <person name="Doyle S."/>
        </authorList>
    </citation>
    <scope>NUCLEOTIDE SEQUENCE [LARGE SCALE GENOMIC DNA]</scope>
    <source>
        <strain evidence="1 3">NCTC10597</strain>
    </source>
</reference>
<keyword evidence="4" id="KW-1185">Reference proteome</keyword>
<gene>
    <name evidence="2" type="ORF">DFR61_10676</name>
    <name evidence="1" type="ORF">NCTC10597_01590</name>
</gene>
<dbReference type="Gene3D" id="1.50.10.10">
    <property type="match status" value="1"/>
</dbReference>
<dbReference type="OrthoDB" id="1779554at2"/>
<name>A0A2U3AF96_9BACL</name>
<evidence type="ECO:0008006" key="5">
    <source>
        <dbReference type="Google" id="ProtNLM"/>
    </source>
</evidence>
<dbReference type="InterPro" id="IPR008928">
    <property type="entry name" value="6-hairpin_glycosidase_sf"/>
</dbReference>
<evidence type="ECO:0000313" key="3">
    <source>
        <dbReference type="Proteomes" id="UP000254330"/>
    </source>
</evidence>
<proteinExistence type="predicted"/>
<dbReference type="RefSeq" id="WP_109348952.1">
    <property type="nucleotide sequence ID" value="NZ_BJUE01000003.1"/>
</dbReference>
<comment type="caution">
    <text evidence="1">The sequence shown here is derived from an EMBL/GenBank/DDBJ whole genome shotgun (WGS) entry which is preliminary data.</text>
</comment>
<evidence type="ECO:0000313" key="4">
    <source>
        <dbReference type="Proteomes" id="UP000294641"/>
    </source>
</evidence>
<dbReference type="SUPFAM" id="SSF48208">
    <property type="entry name" value="Six-hairpin glycosidases"/>
    <property type="match status" value="1"/>
</dbReference>
<organism evidence="1 3">
    <name type="scientific">Kurthia zopfii</name>
    <dbReference type="NCBI Taxonomy" id="1650"/>
    <lineage>
        <taxon>Bacteria</taxon>
        <taxon>Bacillati</taxon>
        <taxon>Bacillota</taxon>
        <taxon>Bacilli</taxon>
        <taxon>Bacillales</taxon>
        <taxon>Caryophanaceae</taxon>
        <taxon>Kurthia</taxon>
    </lineage>
</organism>
<evidence type="ECO:0000313" key="1">
    <source>
        <dbReference type="EMBL" id="STX09883.1"/>
    </source>
</evidence>
<dbReference type="AlphaFoldDB" id="A0A2U3AF96"/>
<dbReference type="InterPro" id="IPR012341">
    <property type="entry name" value="6hp_glycosidase-like_sf"/>
</dbReference>
<protein>
    <recommendedName>
        <fullName evidence="5">Glycosyl hydrolase lipoprotein</fullName>
    </recommendedName>
</protein>
<sequence length="345" mass="40398">MRKFVFSALISMLLIACSNNQQVHYDSENKSNLYSKIIRNFATDDGLLKTDLKGREHEYLAESQGLLLEYFLQQNMRENFQLAMKATENQLLLKNNTVSWQKINDEKSPTNALIDDLRIIEVLMAASEKWEDSHAKKLANQLIEGNMKHTLNDGYLVNYSSNDENNRTDEINLSYVNKNQYDYFNFPKEQLEKQMKILEETPFSKNGFYPLKFMINDKTYTFEKKVHMVDQLLTAINRAAVNPDDHGFYEQLKNRFNRDGKIFGMYHLKTGKPSVRYESPAVYSYAIQLARIHHDVDFENKLMQRLNALKNHHEDSPFYGTFIEESSKETHVFDNLMPLLIEEGN</sequence>
<dbReference type="Proteomes" id="UP000294641">
    <property type="component" value="Unassembled WGS sequence"/>
</dbReference>
<dbReference type="EMBL" id="UGNP01000001">
    <property type="protein sequence ID" value="STX09883.1"/>
    <property type="molecule type" value="Genomic_DNA"/>
</dbReference>
<evidence type="ECO:0000313" key="2">
    <source>
        <dbReference type="EMBL" id="TDR41378.1"/>
    </source>
</evidence>
<dbReference type="EMBL" id="SNZG01000006">
    <property type="protein sequence ID" value="TDR41378.1"/>
    <property type="molecule type" value="Genomic_DNA"/>
</dbReference>
<dbReference type="Proteomes" id="UP000254330">
    <property type="component" value="Unassembled WGS sequence"/>
</dbReference>
<dbReference type="PROSITE" id="PS51257">
    <property type="entry name" value="PROKAR_LIPOPROTEIN"/>
    <property type="match status" value="1"/>
</dbReference>
<dbReference type="GO" id="GO:0005975">
    <property type="term" value="P:carbohydrate metabolic process"/>
    <property type="evidence" value="ECO:0007669"/>
    <property type="project" value="InterPro"/>
</dbReference>
<reference evidence="2 4" key="2">
    <citation type="submission" date="2019-03" db="EMBL/GenBank/DDBJ databases">
        <title>Genomic Encyclopedia of Type Strains, Phase IV (KMG-IV): sequencing the most valuable type-strain genomes for metagenomic binning, comparative biology and taxonomic classification.</title>
        <authorList>
            <person name="Goeker M."/>
        </authorList>
    </citation>
    <scope>NUCLEOTIDE SEQUENCE [LARGE SCALE GENOMIC DNA]</scope>
    <source>
        <strain evidence="2 4">DSM 20580</strain>
    </source>
</reference>
<accession>A0A2U3AF96</accession>